<dbReference type="EMBL" id="LLXJ01000502">
    <property type="protein sequence ID" value="PKC08948.1"/>
    <property type="molecule type" value="Genomic_DNA"/>
</dbReference>
<protein>
    <submittedName>
        <fullName evidence="1">Uncharacterized protein</fullName>
    </submittedName>
</protein>
<comment type="caution">
    <text evidence="1">The sequence shown here is derived from an EMBL/GenBank/DDBJ whole genome shotgun (WGS) entry which is preliminary data.</text>
</comment>
<name>A0A2N0PQ29_9GLOM</name>
<accession>A0A2N0PQ29</accession>
<proteinExistence type="predicted"/>
<reference evidence="1 2" key="1">
    <citation type="submission" date="2016-04" db="EMBL/GenBank/DDBJ databases">
        <title>Genome analyses suggest a sexual origin of heterokaryosis in a supposedly ancient asexual fungus.</title>
        <authorList>
            <person name="Ropars J."/>
            <person name="Sedzielewska K."/>
            <person name="Noel J."/>
            <person name="Charron P."/>
            <person name="Farinelli L."/>
            <person name="Marton T."/>
            <person name="Kruger M."/>
            <person name="Pelin A."/>
            <person name="Brachmann A."/>
            <person name="Corradi N."/>
        </authorList>
    </citation>
    <scope>NUCLEOTIDE SEQUENCE [LARGE SCALE GENOMIC DNA]</scope>
    <source>
        <strain evidence="1 2">A5</strain>
    </source>
</reference>
<dbReference type="Proteomes" id="UP000232722">
    <property type="component" value="Unassembled WGS sequence"/>
</dbReference>
<reference evidence="1 2" key="2">
    <citation type="submission" date="2017-09" db="EMBL/GenBank/DDBJ databases">
        <title>Extensive intraspecific genome diversity in a model arbuscular mycorrhizal fungus.</title>
        <authorList>
            <person name="Chen E.C."/>
            <person name="Morin E."/>
            <person name="Beaudet D."/>
            <person name="Noel J."/>
            <person name="Ndikumana S."/>
            <person name="Charron P."/>
            <person name="St-Onge C."/>
            <person name="Giorgi J."/>
            <person name="Grigoriev I.V."/>
            <person name="Roux C."/>
            <person name="Martin F.M."/>
            <person name="Corradi N."/>
        </authorList>
    </citation>
    <scope>NUCLEOTIDE SEQUENCE [LARGE SCALE GENOMIC DNA]</scope>
    <source>
        <strain evidence="1 2">A5</strain>
    </source>
</reference>
<sequence length="51" mass="5668">MSGKSTSNITDIIWADSIYKMDLANIIGYFKGNLDKNYGIFAKITAYSTGR</sequence>
<evidence type="ECO:0000313" key="1">
    <source>
        <dbReference type="EMBL" id="PKC08948.1"/>
    </source>
</evidence>
<gene>
    <name evidence="1" type="ORF">RhiirA5_416285</name>
</gene>
<dbReference type="AlphaFoldDB" id="A0A2N0PQ29"/>
<organism evidence="1 2">
    <name type="scientific">Rhizophagus irregularis</name>
    <dbReference type="NCBI Taxonomy" id="588596"/>
    <lineage>
        <taxon>Eukaryota</taxon>
        <taxon>Fungi</taxon>
        <taxon>Fungi incertae sedis</taxon>
        <taxon>Mucoromycota</taxon>
        <taxon>Glomeromycotina</taxon>
        <taxon>Glomeromycetes</taxon>
        <taxon>Glomerales</taxon>
        <taxon>Glomeraceae</taxon>
        <taxon>Rhizophagus</taxon>
    </lineage>
</organism>
<evidence type="ECO:0000313" key="2">
    <source>
        <dbReference type="Proteomes" id="UP000232722"/>
    </source>
</evidence>